<dbReference type="KEGG" id="ccan:109695079"/>
<accession>A0A8B7VLY3</accession>
<feature type="region of interest" description="Disordered" evidence="2">
    <location>
        <begin position="280"/>
        <end position="302"/>
    </location>
</feature>
<feature type="repeat" description="RCC1" evidence="1">
    <location>
        <begin position="409"/>
        <end position="462"/>
    </location>
</feature>
<dbReference type="SUPFAM" id="SSF50985">
    <property type="entry name" value="RCC1/BLIP-II"/>
    <property type="match status" value="1"/>
</dbReference>
<dbReference type="InterPro" id="IPR009091">
    <property type="entry name" value="RCC1/BLIP-II"/>
</dbReference>
<feature type="repeat" description="RCC1" evidence="1">
    <location>
        <begin position="178"/>
        <end position="229"/>
    </location>
</feature>
<dbReference type="Gene3D" id="2.130.10.30">
    <property type="entry name" value="Regulator of chromosome condensation 1/beta-lactamase-inhibitor protein II"/>
    <property type="match status" value="2"/>
</dbReference>
<dbReference type="PROSITE" id="PS00626">
    <property type="entry name" value="RCC1_2"/>
    <property type="match status" value="2"/>
</dbReference>
<gene>
    <name evidence="3" type="primary">Rccd1</name>
</gene>
<sequence length="466" mass="49480">MAEERGGAWFGFGFCGFGQALGSGCGSQSVASPEPLLAGVDVRRVSAGWSYTALVTRGGRVHLSGAARGEAGGCRDAWASERLLVLLRAGPGRGQGQEQGRGAELQAWAPGSTLRGEPLWTQSLEPEAGAGAGALPLLPGARAFASPQPPWRRPLCPELRARRLELGAEHALLLAASGQVFSWGGGRHGQLGHGTLEAELEPRPLEALQGLPMAEVAAGGWHSVCVSDTGDIYVWGWNESGQLALPTRSLAEDGHTVTGEGRVNLTSTATSWGIPLAGEPQCSGNVRHPSPQGTPRDPEALRGRAGTRWMSVWHRTACERELQRLVWNGLGSAGRLECSRACKVELGVRYLLLRPPKATGRSEDGSAGAEDVPVIAVQPFPALLDLPGGAEAAKASCGSRHTAVVTRTGELFTWGWGKYGQLGHRDTTSWDRPRLVGYFADKRLHVKTVTCGPWNTYVYAMERGES</sequence>
<dbReference type="PRINTS" id="PR00633">
    <property type="entry name" value="RCCNDNSATION"/>
</dbReference>
<protein>
    <submittedName>
        <fullName evidence="3">RCC1 domain-containing protein 1 isoform X1</fullName>
    </submittedName>
</protein>
<dbReference type="RefSeq" id="XP_020033001.1">
    <property type="nucleotide sequence ID" value="XM_020177412.1"/>
</dbReference>
<dbReference type="PROSITE" id="PS50012">
    <property type="entry name" value="RCC1_3"/>
    <property type="match status" value="2"/>
</dbReference>
<dbReference type="CTD" id="91433"/>
<dbReference type="InterPro" id="IPR052830">
    <property type="entry name" value="RCC1_domain-containing"/>
</dbReference>
<dbReference type="Pfam" id="PF00415">
    <property type="entry name" value="RCC1"/>
    <property type="match status" value="2"/>
</dbReference>
<dbReference type="OrthoDB" id="5370059at2759"/>
<name>A0A8B7VLY3_CASCN</name>
<organism evidence="3">
    <name type="scientific">Castor canadensis</name>
    <name type="common">American beaver</name>
    <dbReference type="NCBI Taxonomy" id="51338"/>
    <lineage>
        <taxon>Eukaryota</taxon>
        <taxon>Metazoa</taxon>
        <taxon>Chordata</taxon>
        <taxon>Craniata</taxon>
        <taxon>Vertebrata</taxon>
        <taxon>Euteleostomi</taxon>
        <taxon>Mammalia</taxon>
        <taxon>Eutheria</taxon>
        <taxon>Euarchontoglires</taxon>
        <taxon>Glires</taxon>
        <taxon>Rodentia</taxon>
        <taxon>Castorimorpha</taxon>
        <taxon>Castoridae</taxon>
        <taxon>Castor</taxon>
    </lineage>
</organism>
<dbReference type="InterPro" id="IPR000408">
    <property type="entry name" value="Reg_chr_condens"/>
</dbReference>
<evidence type="ECO:0000256" key="1">
    <source>
        <dbReference type="PROSITE-ProRule" id="PRU00235"/>
    </source>
</evidence>
<evidence type="ECO:0000256" key="2">
    <source>
        <dbReference type="SAM" id="MobiDB-lite"/>
    </source>
</evidence>
<reference evidence="3" key="1">
    <citation type="submission" date="2025-08" db="UniProtKB">
        <authorList>
            <consortium name="RefSeq"/>
        </authorList>
    </citation>
    <scope>IDENTIFICATION</scope>
    <source>
        <tissue evidence="3">Leukocyte</tissue>
    </source>
</reference>
<dbReference type="AlphaFoldDB" id="A0A8B7VLY3"/>
<dbReference type="PANTHER" id="PTHR46849">
    <property type="entry name" value="RCC1 DOMAIN-CONTAINING PROTEIN 1"/>
    <property type="match status" value="1"/>
</dbReference>
<dbReference type="PROSITE" id="PS51257">
    <property type="entry name" value="PROKAR_LIPOPROTEIN"/>
    <property type="match status" value="1"/>
</dbReference>
<proteinExistence type="predicted"/>
<dbReference type="PANTHER" id="PTHR46849:SF1">
    <property type="entry name" value="RCC1 DOMAIN-CONTAINING PROTEIN 1"/>
    <property type="match status" value="1"/>
</dbReference>
<evidence type="ECO:0000313" key="3">
    <source>
        <dbReference type="RefSeq" id="XP_020033001.1"/>
    </source>
</evidence>